<keyword evidence="6 9" id="KW-0812">Transmembrane</keyword>
<evidence type="ECO:0000256" key="9">
    <source>
        <dbReference type="RuleBase" id="RU003923"/>
    </source>
</evidence>
<dbReference type="PANTHER" id="PTHR30012">
    <property type="entry name" value="GENERAL SECRETION PATHWAY PROTEIN"/>
    <property type="match status" value="1"/>
</dbReference>
<dbReference type="InterPro" id="IPR018076">
    <property type="entry name" value="T2SS_GspF_dom"/>
</dbReference>
<evidence type="ECO:0000313" key="13">
    <source>
        <dbReference type="Proteomes" id="UP000001422"/>
    </source>
</evidence>
<feature type="domain" description="Type II secretion system protein GspF" evidence="11">
    <location>
        <begin position="226"/>
        <end position="348"/>
    </location>
</feature>
<reference evidence="12 13" key="1">
    <citation type="journal article" date="2003" name="Nature">
        <title>The genome of a motile marine Synechococcus.</title>
        <authorList>
            <person name="Palenik B."/>
            <person name="Brahamsha B."/>
            <person name="Larimer F."/>
            <person name="Land M."/>
            <person name="Hauser L."/>
            <person name="Chain P."/>
            <person name="Lamerdin J."/>
            <person name="Regala W."/>
            <person name="Allen E.A."/>
            <person name="McCarren J."/>
            <person name="Paulsen I."/>
            <person name="Dufresne A."/>
            <person name="Partensky F."/>
            <person name="Webb E."/>
            <person name="Waterbury J."/>
        </authorList>
    </citation>
    <scope>NUCLEOTIDE SEQUENCE [LARGE SCALE GENOMIC DNA]</scope>
    <source>
        <strain evidence="12 13">WH8102</strain>
    </source>
</reference>
<dbReference type="RefSeq" id="WP_011126899.1">
    <property type="nucleotide sequence ID" value="NC_005070.1"/>
</dbReference>
<evidence type="ECO:0000256" key="6">
    <source>
        <dbReference type="ARBA" id="ARBA00022692"/>
    </source>
</evidence>
<evidence type="ECO:0000256" key="2">
    <source>
        <dbReference type="ARBA" id="ARBA00005745"/>
    </source>
</evidence>
<gene>
    <name evidence="12" type="primary">pilC</name>
    <name evidence="12" type="ordered locus">SYNW0018</name>
</gene>
<protein>
    <submittedName>
        <fullName evidence="12">Pili biogenesis protein</fullName>
    </submittedName>
</protein>
<dbReference type="EMBL" id="BX569689">
    <property type="protein sequence ID" value="CAE06533.1"/>
    <property type="molecule type" value="Genomic_DNA"/>
</dbReference>
<keyword evidence="3 9" id="KW-0813">Transport</keyword>
<evidence type="ECO:0000256" key="3">
    <source>
        <dbReference type="ARBA" id="ARBA00022448"/>
    </source>
</evidence>
<dbReference type="Gene3D" id="1.20.81.30">
    <property type="entry name" value="Type II secretion system (T2SS), domain F"/>
    <property type="match status" value="2"/>
</dbReference>
<evidence type="ECO:0000256" key="7">
    <source>
        <dbReference type="ARBA" id="ARBA00022989"/>
    </source>
</evidence>
<dbReference type="InterPro" id="IPR001992">
    <property type="entry name" value="T2SS_GspF/T4SS_PilC_CS"/>
</dbReference>
<organism evidence="12 13">
    <name type="scientific">Parasynechococcus marenigrum (strain WH8102)</name>
    <dbReference type="NCBI Taxonomy" id="84588"/>
    <lineage>
        <taxon>Bacteria</taxon>
        <taxon>Bacillati</taxon>
        <taxon>Cyanobacteriota</taxon>
        <taxon>Cyanophyceae</taxon>
        <taxon>Synechococcales</taxon>
        <taxon>Prochlorococcaceae</taxon>
        <taxon>Parasynechococcus</taxon>
        <taxon>Parasynechococcus marenigrum</taxon>
    </lineage>
</organism>
<evidence type="ECO:0000256" key="1">
    <source>
        <dbReference type="ARBA" id="ARBA00004429"/>
    </source>
</evidence>
<evidence type="ECO:0000256" key="10">
    <source>
        <dbReference type="SAM" id="Phobius"/>
    </source>
</evidence>
<dbReference type="KEGG" id="syw:SYNW0018"/>
<proteinExistence type="inferred from homology"/>
<dbReference type="eggNOG" id="COG1459">
    <property type="taxonomic scope" value="Bacteria"/>
</dbReference>
<keyword evidence="8 10" id="KW-0472">Membrane</keyword>
<dbReference type="STRING" id="84588.SYNW0018"/>
<name>Q7UA79_PARMW</name>
<keyword evidence="4" id="KW-1003">Cell membrane</keyword>
<dbReference type="GO" id="GO:0005886">
    <property type="term" value="C:plasma membrane"/>
    <property type="evidence" value="ECO:0007669"/>
    <property type="project" value="UniProtKB-SubCell"/>
</dbReference>
<evidence type="ECO:0000256" key="5">
    <source>
        <dbReference type="ARBA" id="ARBA00022519"/>
    </source>
</evidence>
<dbReference type="HOGENOM" id="CLU_035032_2_1_3"/>
<dbReference type="FunFam" id="1.20.81.30:FF:000001">
    <property type="entry name" value="Type II secretion system protein F"/>
    <property type="match status" value="2"/>
</dbReference>
<feature type="transmembrane region" description="Helical" evidence="10">
    <location>
        <begin position="176"/>
        <end position="195"/>
    </location>
</feature>
<sequence>MLSIDLNKAFEQAPGVKEKAVFASKLAALVDAGVPIVRSLDLMASQQKLPMFKRALTKVSLDVNKGIALGNAIRQWPKVFDELSIAMVEAGEAGGVLDEALKRLAKLLEDNAKLQNQIKGALGYPVAVLVIAILVFLGMTIFLIPTFAGIFEDLGAELPAFTQLLVDLSELLRSPMALYIVGVLLLVIWLFARYYATHNGRRVIDRLILKLPLFGELILMTATAQFCRIFSSLTRAGVPILMSMEISSQTAGNSIISDAILASREMVQEGVLLSTALIRQKVLPDMALNMLAIGEETGEMDKMLSKVADFYEDEVGAMVKALTSMLEPAMIVVVGGIVGSILLAMYLPMFTVFDQIQ</sequence>
<dbReference type="PANTHER" id="PTHR30012:SF0">
    <property type="entry name" value="TYPE II SECRETION SYSTEM PROTEIN F-RELATED"/>
    <property type="match status" value="1"/>
</dbReference>
<feature type="transmembrane region" description="Helical" evidence="10">
    <location>
        <begin position="122"/>
        <end position="144"/>
    </location>
</feature>
<keyword evidence="7 10" id="KW-1133">Transmembrane helix</keyword>
<accession>Q7UA79</accession>
<dbReference type="AlphaFoldDB" id="Q7UA79"/>
<dbReference type="InterPro" id="IPR003004">
    <property type="entry name" value="GspF/PilC"/>
</dbReference>
<dbReference type="InterPro" id="IPR042094">
    <property type="entry name" value="T2SS_GspF_sf"/>
</dbReference>
<dbReference type="Proteomes" id="UP000001422">
    <property type="component" value="Chromosome"/>
</dbReference>
<dbReference type="Pfam" id="PF00482">
    <property type="entry name" value="T2SSF"/>
    <property type="match status" value="2"/>
</dbReference>
<feature type="domain" description="Type II secretion system protein GspF" evidence="11">
    <location>
        <begin position="22"/>
        <end position="145"/>
    </location>
</feature>
<keyword evidence="5" id="KW-0997">Cell inner membrane</keyword>
<evidence type="ECO:0000313" key="12">
    <source>
        <dbReference type="EMBL" id="CAE06533.1"/>
    </source>
</evidence>
<evidence type="ECO:0000259" key="11">
    <source>
        <dbReference type="Pfam" id="PF00482"/>
    </source>
</evidence>
<evidence type="ECO:0000256" key="4">
    <source>
        <dbReference type="ARBA" id="ARBA00022475"/>
    </source>
</evidence>
<dbReference type="GO" id="GO:0009306">
    <property type="term" value="P:protein secretion"/>
    <property type="evidence" value="ECO:0007669"/>
    <property type="project" value="InterPro"/>
</dbReference>
<feature type="transmembrane region" description="Helical" evidence="10">
    <location>
        <begin position="329"/>
        <end position="353"/>
    </location>
</feature>
<keyword evidence="13" id="KW-1185">Reference proteome</keyword>
<evidence type="ECO:0000256" key="8">
    <source>
        <dbReference type="ARBA" id="ARBA00023136"/>
    </source>
</evidence>
<dbReference type="PROSITE" id="PS00874">
    <property type="entry name" value="T2SP_F"/>
    <property type="match status" value="1"/>
</dbReference>
<comment type="subcellular location">
    <subcellularLocation>
        <location evidence="1">Cell inner membrane</location>
        <topology evidence="1">Multi-pass membrane protein</topology>
    </subcellularLocation>
    <subcellularLocation>
        <location evidence="9">Cell membrane</location>
        <topology evidence="9">Multi-pass membrane protein</topology>
    </subcellularLocation>
</comment>
<comment type="similarity">
    <text evidence="2 9">Belongs to the GSP F family.</text>
</comment>
<dbReference type="PRINTS" id="PR00812">
    <property type="entry name" value="BCTERIALGSPF"/>
</dbReference>